<dbReference type="EMBL" id="CAKLCM010000003">
    <property type="protein sequence ID" value="CAH0530261.1"/>
    <property type="molecule type" value="Genomic_DNA"/>
</dbReference>
<dbReference type="Pfam" id="PF00583">
    <property type="entry name" value="Acetyltransf_1"/>
    <property type="match status" value="1"/>
</dbReference>
<dbReference type="CDD" id="cd04301">
    <property type="entry name" value="NAT_SF"/>
    <property type="match status" value="1"/>
</dbReference>
<evidence type="ECO:0000259" key="1">
    <source>
        <dbReference type="PROSITE" id="PS51186"/>
    </source>
</evidence>
<comment type="caution">
    <text evidence="2">The sequence shown here is derived from an EMBL/GenBank/DDBJ whole genome shotgun (WGS) entry which is preliminary data.</text>
</comment>
<gene>
    <name evidence="2" type="ORF">VHP8226_03927</name>
</gene>
<accession>A0ABN8DPN2</accession>
<dbReference type="Proteomes" id="UP000838160">
    <property type="component" value="Unassembled WGS sequence"/>
</dbReference>
<dbReference type="RefSeq" id="WP_237486769.1">
    <property type="nucleotide sequence ID" value="NZ_CAKLCM010000003.1"/>
</dbReference>
<feature type="domain" description="N-acetyltransferase" evidence="1">
    <location>
        <begin position="3"/>
        <end position="140"/>
    </location>
</feature>
<dbReference type="Gene3D" id="3.40.630.30">
    <property type="match status" value="1"/>
</dbReference>
<dbReference type="SUPFAM" id="SSF55729">
    <property type="entry name" value="Acyl-CoA N-acyltransferases (Nat)"/>
    <property type="match status" value="1"/>
</dbReference>
<proteinExistence type="predicted"/>
<keyword evidence="3" id="KW-1185">Reference proteome</keyword>
<dbReference type="PROSITE" id="PS51186">
    <property type="entry name" value="GNAT"/>
    <property type="match status" value="1"/>
</dbReference>
<evidence type="ECO:0000313" key="2">
    <source>
        <dbReference type="EMBL" id="CAH0530261.1"/>
    </source>
</evidence>
<dbReference type="InterPro" id="IPR000182">
    <property type="entry name" value="GNAT_dom"/>
</dbReference>
<protein>
    <recommendedName>
        <fullName evidence="1">N-acetyltransferase domain-containing protein</fullName>
    </recommendedName>
</protein>
<evidence type="ECO:0000313" key="3">
    <source>
        <dbReference type="Proteomes" id="UP000838160"/>
    </source>
</evidence>
<name>A0ABN8DPN2_9VIBR</name>
<organism evidence="2 3">
    <name type="scientific">Vibrio hippocampi</name>
    <dbReference type="NCBI Taxonomy" id="654686"/>
    <lineage>
        <taxon>Bacteria</taxon>
        <taxon>Pseudomonadati</taxon>
        <taxon>Pseudomonadota</taxon>
        <taxon>Gammaproteobacteria</taxon>
        <taxon>Vibrionales</taxon>
        <taxon>Vibrionaceae</taxon>
        <taxon>Vibrio</taxon>
    </lineage>
</organism>
<sequence>MEVKFLQLNNEYPAVLEVLRQLRSNYDVSVLAEQIERQKASGYQIVYVTSAQGILAVAGFNTGEKLAWGKYLYIDELVTNHHFRSQGVGKFLLDWLKSYAKQLNCDQVHLDSGVQRFAAHKFYLREDFNIVSHHFSYHLD</sequence>
<dbReference type="InterPro" id="IPR016181">
    <property type="entry name" value="Acyl_CoA_acyltransferase"/>
</dbReference>
<reference evidence="2" key="1">
    <citation type="submission" date="2021-12" db="EMBL/GenBank/DDBJ databases">
        <authorList>
            <person name="Rodrigo-Torres L."/>
            <person name="Arahal R. D."/>
            <person name="Lucena T."/>
        </authorList>
    </citation>
    <scope>NUCLEOTIDE SEQUENCE</scope>
    <source>
        <strain evidence="2">CECT 8226</strain>
    </source>
</reference>